<evidence type="ECO:0000313" key="2">
    <source>
        <dbReference type="EMBL" id="WVZ53446.1"/>
    </source>
</evidence>
<keyword evidence="3" id="KW-1185">Reference proteome</keyword>
<feature type="region of interest" description="Disordered" evidence="1">
    <location>
        <begin position="53"/>
        <end position="80"/>
    </location>
</feature>
<proteinExistence type="predicted"/>
<reference evidence="2 3" key="1">
    <citation type="submission" date="2024-02" db="EMBL/GenBank/DDBJ databases">
        <title>High-quality chromosome-scale genome assembly of Pensacola bahiagrass (Paspalum notatum Flugge var. saurae).</title>
        <authorList>
            <person name="Vega J.M."/>
            <person name="Podio M."/>
            <person name="Orjuela J."/>
            <person name="Siena L.A."/>
            <person name="Pessino S.C."/>
            <person name="Combes M.C."/>
            <person name="Mariac C."/>
            <person name="Albertini E."/>
            <person name="Pupilli F."/>
            <person name="Ortiz J.P.A."/>
            <person name="Leblanc O."/>
        </authorList>
    </citation>
    <scope>NUCLEOTIDE SEQUENCE [LARGE SCALE GENOMIC DNA]</scope>
    <source>
        <strain evidence="2">R1</strain>
        <tissue evidence="2">Leaf</tissue>
    </source>
</reference>
<evidence type="ECO:0000313" key="3">
    <source>
        <dbReference type="Proteomes" id="UP001341281"/>
    </source>
</evidence>
<dbReference type="AlphaFoldDB" id="A0AAQ3SHN5"/>
<organism evidence="2 3">
    <name type="scientific">Paspalum notatum var. saurae</name>
    <dbReference type="NCBI Taxonomy" id="547442"/>
    <lineage>
        <taxon>Eukaryota</taxon>
        <taxon>Viridiplantae</taxon>
        <taxon>Streptophyta</taxon>
        <taxon>Embryophyta</taxon>
        <taxon>Tracheophyta</taxon>
        <taxon>Spermatophyta</taxon>
        <taxon>Magnoliopsida</taxon>
        <taxon>Liliopsida</taxon>
        <taxon>Poales</taxon>
        <taxon>Poaceae</taxon>
        <taxon>PACMAD clade</taxon>
        <taxon>Panicoideae</taxon>
        <taxon>Andropogonodae</taxon>
        <taxon>Paspaleae</taxon>
        <taxon>Paspalinae</taxon>
        <taxon>Paspalum</taxon>
    </lineage>
</organism>
<dbReference type="Proteomes" id="UP001341281">
    <property type="component" value="Chromosome 01"/>
</dbReference>
<gene>
    <name evidence="2" type="ORF">U9M48_004386</name>
</gene>
<accession>A0AAQ3SHN5</accession>
<protein>
    <submittedName>
        <fullName evidence="2">Uncharacterized protein</fullName>
    </submittedName>
</protein>
<feature type="compositionally biased region" description="Basic and acidic residues" evidence="1">
    <location>
        <begin position="67"/>
        <end position="80"/>
    </location>
</feature>
<name>A0AAQ3SHN5_PASNO</name>
<dbReference type="EMBL" id="CP144745">
    <property type="protein sequence ID" value="WVZ53446.1"/>
    <property type="molecule type" value="Genomic_DNA"/>
</dbReference>
<sequence>MTQPNTDAIMRALDAMNQKLTKLDTIDDVLATVACLEQQQQDQHTAIQRLENREFDRGHVPPPLGGHGDRPPKLHRIDFPKFDGKSDPLHFINKCESFFHQ</sequence>
<evidence type="ECO:0000256" key="1">
    <source>
        <dbReference type="SAM" id="MobiDB-lite"/>
    </source>
</evidence>